<evidence type="ECO:0000313" key="1">
    <source>
        <dbReference type="EMBL" id="CAG8500447.1"/>
    </source>
</evidence>
<dbReference type="EMBL" id="CAJVPL010000468">
    <property type="protein sequence ID" value="CAG8500447.1"/>
    <property type="molecule type" value="Genomic_DNA"/>
</dbReference>
<keyword evidence="2" id="KW-1185">Reference proteome</keyword>
<protein>
    <submittedName>
        <fullName evidence="1">11104_t:CDS:1</fullName>
    </submittedName>
</protein>
<evidence type="ECO:0000313" key="2">
    <source>
        <dbReference type="Proteomes" id="UP000789831"/>
    </source>
</evidence>
<reference evidence="1" key="1">
    <citation type="submission" date="2021-06" db="EMBL/GenBank/DDBJ databases">
        <authorList>
            <person name="Kallberg Y."/>
            <person name="Tangrot J."/>
            <person name="Rosling A."/>
        </authorList>
    </citation>
    <scope>NUCLEOTIDE SEQUENCE</scope>
    <source>
        <strain evidence="1">MT106</strain>
    </source>
</reference>
<sequence length="224" mass="25620">MLKLDDTRVVTKLPTAANLTEIRKILSGKSELIMGRKAYFCQSIKDSPIIPHDEEKKYFLENVIDSVKRLKLRNGSKSAEKKAFEILQYPKSTLQIPITSEQELNCRTEIDDIRAKNLFVTTSLDVNLPYTLISAMLGGSYQSNSVNHNNNVNIKTYQKSTRIKAIFSMSESEIKPTKEFVSAVDVAVARVSTNRRESLEQVTRDFGKFWCKKLAWKTIFMNKE</sequence>
<comment type="caution">
    <text evidence="1">The sequence shown here is derived from an EMBL/GenBank/DDBJ whole genome shotgun (WGS) entry which is preliminary data.</text>
</comment>
<dbReference type="AlphaFoldDB" id="A0A9N9EZM4"/>
<accession>A0A9N9EZM4</accession>
<organism evidence="1 2">
    <name type="scientific">Ambispora gerdemannii</name>
    <dbReference type="NCBI Taxonomy" id="144530"/>
    <lineage>
        <taxon>Eukaryota</taxon>
        <taxon>Fungi</taxon>
        <taxon>Fungi incertae sedis</taxon>
        <taxon>Mucoromycota</taxon>
        <taxon>Glomeromycotina</taxon>
        <taxon>Glomeromycetes</taxon>
        <taxon>Archaeosporales</taxon>
        <taxon>Ambisporaceae</taxon>
        <taxon>Ambispora</taxon>
    </lineage>
</organism>
<dbReference type="Proteomes" id="UP000789831">
    <property type="component" value="Unassembled WGS sequence"/>
</dbReference>
<proteinExistence type="predicted"/>
<name>A0A9N9EZM4_9GLOM</name>
<gene>
    <name evidence="1" type="ORF">AGERDE_LOCUS4219</name>
</gene>